<organism evidence="1 2">
    <name type="scientific">Xylaria curta</name>
    <dbReference type="NCBI Taxonomy" id="42375"/>
    <lineage>
        <taxon>Eukaryota</taxon>
        <taxon>Fungi</taxon>
        <taxon>Dikarya</taxon>
        <taxon>Ascomycota</taxon>
        <taxon>Pezizomycotina</taxon>
        <taxon>Sordariomycetes</taxon>
        <taxon>Xylariomycetidae</taxon>
        <taxon>Xylariales</taxon>
        <taxon>Xylariaceae</taxon>
        <taxon>Xylaria</taxon>
    </lineage>
</organism>
<evidence type="ECO:0000313" key="2">
    <source>
        <dbReference type="Proteomes" id="UP001143856"/>
    </source>
</evidence>
<dbReference type="EMBL" id="JAPDGR010002502">
    <property type="protein sequence ID" value="KAJ2975480.1"/>
    <property type="molecule type" value="Genomic_DNA"/>
</dbReference>
<evidence type="ECO:0000313" key="1">
    <source>
        <dbReference type="EMBL" id="KAJ2975480.1"/>
    </source>
</evidence>
<accession>A0ACC1N885</accession>
<dbReference type="Proteomes" id="UP001143856">
    <property type="component" value="Unassembled WGS sequence"/>
</dbReference>
<proteinExistence type="predicted"/>
<protein>
    <submittedName>
        <fullName evidence="1">Uncharacterized protein</fullName>
    </submittedName>
</protein>
<sequence>MRGTADLIMSGKPTYDLRYEVACPGGSTIQGLRTLEEARTRAVWMDVMRASTSEQSGLGDGLKVQRKSEPTVSPYWSVSPLKTESPL</sequence>
<name>A0ACC1N885_9PEZI</name>
<keyword evidence="2" id="KW-1185">Reference proteome</keyword>
<gene>
    <name evidence="1" type="ORF">NUW58_g8345</name>
</gene>
<comment type="caution">
    <text evidence="1">The sequence shown here is derived from an EMBL/GenBank/DDBJ whole genome shotgun (WGS) entry which is preliminary data.</text>
</comment>
<reference evidence="1" key="1">
    <citation type="submission" date="2022-10" db="EMBL/GenBank/DDBJ databases">
        <title>Genome Sequence of Xylaria curta.</title>
        <authorList>
            <person name="Buettner E."/>
        </authorList>
    </citation>
    <scope>NUCLEOTIDE SEQUENCE</scope>
    <source>
        <strain evidence="1">Babe10</strain>
    </source>
</reference>